<dbReference type="Gene3D" id="1.10.287.180">
    <property type="entry name" value="Transcription elongation factor, GreA/GreB, N-terminal domain"/>
    <property type="match status" value="1"/>
</dbReference>
<evidence type="ECO:0000313" key="13">
    <source>
        <dbReference type="Proteomes" id="UP000051638"/>
    </source>
</evidence>
<dbReference type="AlphaFoldDB" id="A0A0R2D5T1"/>
<proteinExistence type="inferred from homology"/>
<dbReference type="InterPro" id="IPR022691">
    <property type="entry name" value="Tscrpt_elong_fac_GreA/B_N"/>
</dbReference>
<feature type="domain" description="Transcription elongation factor GreA/GreB C-terminal" evidence="10">
    <location>
        <begin position="80"/>
        <end position="154"/>
    </location>
</feature>
<dbReference type="RefSeq" id="WP_057873292.1">
    <property type="nucleotide sequence ID" value="NZ_AYYI01000016.1"/>
</dbReference>
<dbReference type="PANTHER" id="PTHR30437">
    <property type="entry name" value="TRANSCRIPTION ELONGATION FACTOR GREA"/>
    <property type="match status" value="1"/>
</dbReference>
<comment type="function">
    <text evidence="6 8 9">Necessary for efficient RNA polymerase transcription elongation past template-encoded arresting sites. The arresting sites in DNA have the property of trapping a certain fraction of elongating RNA polymerases that pass through, resulting in locked ternary complexes. Cleavage of the nascent transcript by cleavage factors such as GreA or GreB allows the resumption of elongation from the new 3'terminus. GreA releases sequences of 2 to 3 nucleotides.</text>
</comment>
<keyword evidence="12" id="KW-0251">Elongation factor</keyword>
<dbReference type="Pfam" id="PF01272">
    <property type="entry name" value="GreA_GreB"/>
    <property type="match status" value="1"/>
</dbReference>
<dbReference type="Proteomes" id="UP000051638">
    <property type="component" value="Unassembled WGS sequence"/>
</dbReference>
<dbReference type="EMBL" id="AYYI01000016">
    <property type="protein sequence ID" value="KRM99303.1"/>
    <property type="molecule type" value="Genomic_DNA"/>
</dbReference>
<evidence type="ECO:0000256" key="9">
    <source>
        <dbReference type="RuleBase" id="RU000556"/>
    </source>
</evidence>
<dbReference type="NCBIfam" id="TIGR01462">
    <property type="entry name" value="greA"/>
    <property type="match status" value="1"/>
</dbReference>
<evidence type="ECO:0000256" key="8">
    <source>
        <dbReference type="HAMAP-Rule" id="MF_00105"/>
    </source>
</evidence>
<dbReference type="InterPro" id="IPR028624">
    <property type="entry name" value="Tscrpt_elong_fac_GreA/B"/>
</dbReference>
<reference evidence="12 13" key="1">
    <citation type="journal article" date="2015" name="Genome Announc.">
        <title>Expanding the biotechnology potential of lactobacilli through comparative genomics of 213 strains and associated genera.</title>
        <authorList>
            <person name="Sun Z."/>
            <person name="Harris H.M."/>
            <person name="McCann A."/>
            <person name="Guo C."/>
            <person name="Argimon S."/>
            <person name="Zhang W."/>
            <person name="Yang X."/>
            <person name="Jeffery I.B."/>
            <person name="Cooney J.C."/>
            <person name="Kagawa T.F."/>
            <person name="Liu W."/>
            <person name="Song Y."/>
            <person name="Salvetti E."/>
            <person name="Wrobel A."/>
            <person name="Rasinkangas P."/>
            <person name="Parkhill J."/>
            <person name="Rea M.C."/>
            <person name="O'Sullivan O."/>
            <person name="Ritari J."/>
            <person name="Douillard F.P."/>
            <person name="Paul Ross R."/>
            <person name="Yang R."/>
            <person name="Briner A.E."/>
            <person name="Felis G.E."/>
            <person name="de Vos W.M."/>
            <person name="Barrangou R."/>
            <person name="Klaenhammer T.R."/>
            <person name="Caufield P.W."/>
            <person name="Cui Y."/>
            <person name="Zhang H."/>
            <person name="O'Toole P.W."/>
        </authorList>
    </citation>
    <scope>NUCLEOTIDE SEQUENCE [LARGE SCALE GENOMIC DNA]</scope>
    <source>
        <strain evidence="12 13">DSM 20253</strain>
    </source>
</reference>
<accession>A0A0R2D5T1</accession>
<dbReference type="InterPro" id="IPR023459">
    <property type="entry name" value="Tscrpt_elong_fac_GreA/B_fam"/>
</dbReference>
<dbReference type="GO" id="GO:0032784">
    <property type="term" value="P:regulation of DNA-templated transcription elongation"/>
    <property type="evidence" value="ECO:0007669"/>
    <property type="project" value="UniProtKB-UniRule"/>
</dbReference>
<dbReference type="InterPro" id="IPR001437">
    <property type="entry name" value="Tscrpt_elong_fac_GreA/B_C"/>
</dbReference>
<dbReference type="GO" id="GO:0070063">
    <property type="term" value="F:RNA polymerase binding"/>
    <property type="evidence" value="ECO:0007669"/>
    <property type="project" value="InterPro"/>
</dbReference>
<dbReference type="InterPro" id="IPR018151">
    <property type="entry name" value="TF_GreA/GreB_CS"/>
</dbReference>
<evidence type="ECO:0000259" key="10">
    <source>
        <dbReference type="Pfam" id="PF01272"/>
    </source>
</evidence>
<dbReference type="NCBIfam" id="NF001263">
    <property type="entry name" value="PRK00226.1-4"/>
    <property type="match status" value="1"/>
</dbReference>
<dbReference type="Gene3D" id="3.10.50.30">
    <property type="entry name" value="Transcription elongation factor, GreA/GreB, C-terminal domain"/>
    <property type="match status" value="1"/>
</dbReference>
<dbReference type="InterPro" id="IPR006359">
    <property type="entry name" value="Tscrpt_elong_fac_GreA"/>
</dbReference>
<dbReference type="InterPro" id="IPR036805">
    <property type="entry name" value="Tscrpt_elong_fac_GreA/B_N_sf"/>
</dbReference>
<dbReference type="OrthoDB" id="9808774at2"/>
<name>A0A0R2D5T1_9LACO</name>
<dbReference type="STRING" id="1423796.FC24_GL000417"/>
<evidence type="ECO:0000256" key="6">
    <source>
        <dbReference type="ARBA" id="ARBA00024916"/>
    </source>
</evidence>
<evidence type="ECO:0000256" key="4">
    <source>
        <dbReference type="ARBA" id="ARBA00023125"/>
    </source>
</evidence>
<evidence type="ECO:0000256" key="1">
    <source>
        <dbReference type="ARBA" id="ARBA00008213"/>
    </source>
</evidence>
<keyword evidence="13" id="KW-1185">Reference proteome</keyword>
<evidence type="ECO:0000256" key="7">
    <source>
        <dbReference type="ARBA" id="ARBA00030776"/>
    </source>
</evidence>
<evidence type="ECO:0000256" key="5">
    <source>
        <dbReference type="ARBA" id="ARBA00023163"/>
    </source>
</evidence>
<dbReference type="PANTHER" id="PTHR30437:SF4">
    <property type="entry name" value="TRANSCRIPTION ELONGATION FACTOR GREA"/>
    <property type="match status" value="1"/>
</dbReference>
<comment type="similarity">
    <text evidence="1 8 9">Belongs to the GreA/GreB family.</text>
</comment>
<dbReference type="InterPro" id="IPR036953">
    <property type="entry name" value="GreA/GreB_C_sf"/>
</dbReference>
<protein>
    <recommendedName>
        <fullName evidence="2 8">Transcription elongation factor GreA</fullName>
    </recommendedName>
    <alternativeName>
        <fullName evidence="7 8">Transcript cleavage factor GreA</fullName>
    </alternativeName>
</protein>
<dbReference type="PIRSF" id="PIRSF006092">
    <property type="entry name" value="GreA_GreB"/>
    <property type="match status" value="1"/>
</dbReference>
<dbReference type="Pfam" id="PF03449">
    <property type="entry name" value="GreA_GreB_N"/>
    <property type="match status" value="1"/>
</dbReference>
<dbReference type="PROSITE" id="PS00829">
    <property type="entry name" value="GREAB_1"/>
    <property type="match status" value="1"/>
</dbReference>
<organism evidence="12 13">
    <name type="scientific">Loigolactobacillus rennini DSM 20253</name>
    <dbReference type="NCBI Taxonomy" id="1423796"/>
    <lineage>
        <taxon>Bacteria</taxon>
        <taxon>Bacillati</taxon>
        <taxon>Bacillota</taxon>
        <taxon>Bacilli</taxon>
        <taxon>Lactobacillales</taxon>
        <taxon>Lactobacillaceae</taxon>
        <taxon>Loigolactobacillus</taxon>
    </lineage>
</organism>
<keyword evidence="5 8" id="KW-0804">Transcription</keyword>
<evidence type="ECO:0000313" key="12">
    <source>
        <dbReference type="EMBL" id="KRM99303.1"/>
    </source>
</evidence>
<comment type="caution">
    <text evidence="12">The sequence shown here is derived from an EMBL/GenBank/DDBJ whole genome shotgun (WGS) entry which is preliminary data.</text>
</comment>
<dbReference type="SUPFAM" id="SSF46557">
    <property type="entry name" value="GreA transcript cleavage protein, N-terminal domain"/>
    <property type="match status" value="1"/>
</dbReference>
<dbReference type="SUPFAM" id="SSF54534">
    <property type="entry name" value="FKBP-like"/>
    <property type="match status" value="1"/>
</dbReference>
<sequence>MKPYPNLMTQNGYQQIQQELAQLTQLRPQRIKSLQAARALGDLSENAEYSAAKRDLRHLESRMRYLNKQLQYAQVMQPKTDGTIGVGNTVQLEFLDDHSQMTCQIVGKEEVAAASGKISRFSPLGRALMGKQAPATVTVHAPAATYQVKIIQVH</sequence>
<keyword evidence="4 8" id="KW-0238">DNA-binding</keyword>
<gene>
    <name evidence="8" type="primary">greA</name>
    <name evidence="12" type="ORF">FC24_GL000417</name>
</gene>
<dbReference type="GO" id="GO:0006354">
    <property type="term" value="P:DNA-templated transcription elongation"/>
    <property type="evidence" value="ECO:0007669"/>
    <property type="project" value="TreeGrafter"/>
</dbReference>
<feature type="domain" description="Transcription elongation factor GreA/GreB N-terminal" evidence="11">
    <location>
        <begin position="7"/>
        <end position="75"/>
    </location>
</feature>
<dbReference type="GO" id="GO:0003677">
    <property type="term" value="F:DNA binding"/>
    <property type="evidence" value="ECO:0007669"/>
    <property type="project" value="UniProtKB-UniRule"/>
</dbReference>
<keyword evidence="12" id="KW-0648">Protein biosynthesis</keyword>
<dbReference type="PATRIC" id="fig|1423796.3.peg.429"/>
<dbReference type="GO" id="GO:0003746">
    <property type="term" value="F:translation elongation factor activity"/>
    <property type="evidence" value="ECO:0007669"/>
    <property type="project" value="UniProtKB-KW"/>
</dbReference>
<evidence type="ECO:0000256" key="2">
    <source>
        <dbReference type="ARBA" id="ARBA00013729"/>
    </source>
</evidence>
<dbReference type="FunFam" id="1.10.287.180:FF:000001">
    <property type="entry name" value="Transcription elongation factor GreA"/>
    <property type="match status" value="1"/>
</dbReference>
<evidence type="ECO:0000259" key="11">
    <source>
        <dbReference type="Pfam" id="PF03449"/>
    </source>
</evidence>
<dbReference type="HAMAP" id="MF_00105">
    <property type="entry name" value="GreA_GreB"/>
    <property type="match status" value="1"/>
</dbReference>
<evidence type="ECO:0000256" key="3">
    <source>
        <dbReference type="ARBA" id="ARBA00023015"/>
    </source>
</evidence>
<keyword evidence="3 8" id="KW-0805">Transcription regulation</keyword>